<proteinExistence type="predicted"/>
<name>B9JZW4_ALLAM</name>
<dbReference type="STRING" id="311402.Avi_3383"/>
<keyword evidence="2" id="KW-1185">Reference proteome</keyword>
<protein>
    <recommendedName>
        <fullName evidence="3">DUF3396 domain-containing protein</fullName>
    </recommendedName>
</protein>
<accession>B9JZW4</accession>
<dbReference type="HOGENOM" id="CLU_055602_0_0_5"/>
<evidence type="ECO:0000313" key="1">
    <source>
        <dbReference type="EMBL" id="ACM37424.1"/>
    </source>
</evidence>
<dbReference type="Pfam" id="PF11876">
    <property type="entry name" value="TsiV"/>
    <property type="match status" value="1"/>
</dbReference>
<evidence type="ECO:0008006" key="3">
    <source>
        <dbReference type="Google" id="ProtNLM"/>
    </source>
</evidence>
<evidence type="ECO:0000313" key="2">
    <source>
        <dbReference type="Proteomes" id="UP000001596"/>
    </source>
</evidence>
<dbReference type="Proteomes" id="UP000001596">
    <property type="component" value="Chromosome 1"/>
</dbReference>
<dbReference type="EMBL" id="CP000633">
    <property type="protein sequence ID" value="ACM37424.1"/>
    <property type="molecule type" value="Genomic_DNA"/>
</dbReference>
<dbReference type="AlphaFoldDB" id="B9JZW4"/>
<reference evidence="1 2" key="1">
    <citation type="journal article" date="2009" name="J. Bacteriol.">
        <title>Genome sequences of three Agrobacterium biovars help elucidate the evolution of multichromosome genomes in bacteria.</title>
        <authorList>
            <person name="Slater S.C."/>
            <person name="Goldman B.S."/>
            <person name="Goodner B."/>
            <person name="Setubal J.C."/>
            <person name="Farrand S.K."/>
            <person name="Nester E.W."/>
            <person name="Burr T.J."/>
            <person name="Banta L."/>
            <person name="Dickerman A.W."/>
            <person name="Paulsen I."/>
            <person name="Otten L."/>
            <person name="Suen G."/>
            <person name="Welch R."/>
            <person name="Almeida N.F."/>
            <person name="Arnold F."/>
            <person name="Burton O.T."/>
            <person name="Du Z."/>
            <person name="Ewing A."/>
            <person name="Godsy E."/>
            <person name="Heisel S."/>
            <person name="Houmiel K.L."/>
            <person name="Jhaveri J."/>
            <person name="Lu J."/>
            <person name="Miller N.M."/>
            <person name="Norton S."/>
            <person name="Chen Q."/>
            <person name="Phoolcharoen W."/>
            <person name="Ohlin V."/>
            <person name="Ondrusek D."/>
            <person name="Pride N."/>
            <person name="Stricklin S.L."/>
            <person name="Sun J."/>
            <person name="Wheeler C."/>
            <person name="Wilson L."/>
            <person name="Zhu H."/>
            <person name="Wood D.W."/>
        </authorList>
    </citation>
    <scope>NUCLEOTIDE SEQUENCE [LARGE SCALE GENOMIC DNA]</scope>
    <source>
        <strain evidence="2">S4 / ATCC BAA-846</strain>
    </source>
</reference>
<gene>
    <name evidence="1" type="ordered locus">Avi_3383</name>
</gene>
<sequence length="335" mass="38206">MREFNAMTEIHAVDTFAINNFSDFDKIYLSEGEYKDVLFGFSASFFYEGGSTKAGRIRGNKLLSRYRDLFPKEVNHFHPFGARHRRKIDKIDPIDYYNKSTDKISDAETYGAGLYGFNAEYHVNGATPYTIGNVGSSKFDRWSYVDAYFRASWVEAQGYEFLLKTLLSWCDILKPSHGTFGVSVLFDTGGFTSRQCALAFPVFTRFPGMDVPRLGTWTIEVGEEADKRWIRTINWLTILDDAFVEELGGLSHVEAELGKDCPIHKWNGGIIIQAGAEPQLGDVNRGDVPEAYRKVARLTKPIRFDNFVPSTISIIEAPKPFDHHEETVKWFHRFD</sequence>
<dbReference type="eggNOG" id="ENOG502ZBAB">
    <property type="taxonomic scope" value="Bacteria"/>
</dbReference>
<organism evidence="1 2">
    <name type="scientific">Allorhizobium ampelinum (strain ATCC BAA-846 / DSM 112012 / S4)</name>
    <name type="common">Agrobacterium vitis (strain S4)</name>
    <dbReference type="NCBI Taxonomy" id="311402"/>
    <lineage>
        <taxon>Bacteria</taxon>
        <taxon>Pseudomonadati</taxon>
        <taxon>Pseudomonadota</taxon>
        <taxon>Alphaproteobacteria</taxon>
        <taxon>Hyphomicrobiales</taxon>
        <taxon>Rhizobiaceae</taxon>
        <taxon>Rhizobium/Agrobacterium group</taxon>
        <taxon>Allorhizobium</taxon>
        <taxon>Allorhizobium ampelinum</taxon>
    </lineage>
</organism>
<dbReference type="KEGG" id="avi:Avi_3383"/>
<dbReference type="InterPro" id="IPR021815">
    <property type="entry name" value="TsiV"/>
</dbReference>